<organism evidence="4 5">
    <name type="scientific">Coemansia aciculifera</name>
    <dbReference type="NCBI Taxonomy" id="417176"/>
    <lineage>
        <taxon>Eukaryota</taxon>
        <taxon>Fungi</taxon>
        <taxon>Fungi incertae sedis</taxon>
        <taxon>Zoopagomycota</taxon>
        <taxon>Kickxellomycotina</taxon>
        <taxon>Kickxellomycetes</taxon>
        <taxon>Kickxellales</taxon>
        <taxon>Kickxellaceae</taxon>
        <taxon>Coemansia</taxon>
    </lineage>
</organism>
<evidence type="ECO:0000259" key="3">
    <source>
        <dbReference type="Pfam" id="PF05368"/>
    </source>
</evidence>
<dbReference type="PANTHER" id="PTHR47706:SF9">
    <property type="entry name" value="NMRA-LIKE DOMAIN-CONTAINING PROTEIN-RELATED"/>
    <property type="match status" value="1"/>
</dbReference>
<comment type="caution">
    <text evidence="4">The sequence shown here is derived from an EMBL/GenBank/DDBJ whole genome shotgun (WGS) entry which is preliminary data.</text>
</comment>
<protein>
    <recommendedName>
        <fullName evidence="3">NmrA-like domain-containing protein</fullName>
    </recommendedName>
</protein>
<dbReference type="Proteomes" id="UP001140074">
    <property type="component" value="Unassembled WGS sequence"/>
</dbReference>
<dbReference type="AlphaFoldDB" id="A0A9W8ILX3"/>
<evidence type="ECO:0000313" key="4">
    <source>
        <dbReference type="EMBL" id="KAJ2865065.1"/>
    </source>
</evidence>
<keyword evidence="2" id="KW-0560">Oxidoreductase</keyword>
<dbReference type="EMBL" id="JANBUY010000069">
    <property type="protein sequence ID" value="KAJ2865065.1"/>
    <property type="molecule type" value="Genomic_DNA"/>
</dbReference>
<feature type="domain" description="NmrA-like" evidence="3">
    <location>
        <begin position="17"/>
        <end position="256"/>
    </location>
</feature>
<dbReference type="Pfam" id="PF05368">
    <property type="entry name" value="NmrA"/>
    <property type="match status" value="1"/>
</dbReference>
<dbReference type="InterPro" id="IPR008030">
    <property type="entry name" value="NmrA-like"/>
</dbReference>
<dbReference type="GO" id="GO:0016491">
    <property type="term" value="F:oxidoreductase activity"/>
    <property type="evidence" value="ECO:0007669"/>
    <property type="project" value="UniProtKB-KW"/>
</dbReference>
<name>A0A9W8ILX3_9FUNG</name>
<keyword evidence="1" id="KW-0521">NADP</keyword>
<dbReference type="InterPro" id="IPR036291">
    <property type="entry name" value="NAD(P)-bd_dom_sf"/>
</dbReference>
<dbReference type="Gene3D" id="3.40.50.720">
    <property type="entry name" value="NAD(P)-binding Rossmann-like Domain"/>
    <property type="match status" value="1"/>
</dbReference>
<dbReference type="InterPro" id="IPR051609">
    <property type="entry name" value="NmrA/Isoflavone_reductase-like"/>
</dbReference>
<accession>A0A9W8ILX3</accession>
<sequence>MTTDIITANGSDAYTSIAVVGTGGYGELFLRALKQCGYFVKIRAVTRTPEATETVKLGRLKQLRALDIEVLEYSDVTAGSFSTVFAGIDTVVSAVGVAGLPSQIPMIDGAIVAGVKWFIPSEYGVAHYSSAWMPFKGPLAAKGEVLDYLVGTAKPKGLAYTALYTGLALDYLDPHGIGLKLSKRRATLVGRGGTLATFTCAADVVQVLVSIVQRPSEMQNRIIRYAGSTNKMCDLIKVVTGGNCGKNVKIVCIDEARAKFCELARQQDMKAFQVYGRLLIEEGLAQINLRREPLDNALFPDIKPESATDTLARLIKLADAGNEMFKGGQIIQRSHTTSSVTDGVGELCKQEPAPATATGKSQA</sequence>
<keyword evidence="5" id="KW-1185">Reference proteome</keyword>
<dbReference type="SUPFAM" id="SSF51735">
    <property type="entry name" value="NAD(P)-binding Rossmann-fold domains"/>
    <property type="match status" value="1"/>
</dbReference>
<dbReference type="PANTHER" id="PTHR47706">
    <property type="entry name" value="NMRA-LIKE FAMILY PROTEIN"/>
    <property type="match status" value="1"/>
</dbReference>
<evidence type="ECO:0000256" key="1">
    <source>
        <dbReference type="ARBA" id="ARBA00022857"/>
    </source>
</evidence>
<evidence type="ECO:0000256" key="2">
    <source>
        <dbReference type="ARBA" id="ARBA00023002"/>
    </source>
</evidence>
<gene>
    <name evidence="4" type="ORF">GGH94_002470</name>
</gene>
<dbReference type="Gene3D" id="3.90.25.10">
    <property type="entry name" value="UDP-galactose 4-epimerase, domain 1"/>
    <property type="match status" value="1"/>
</dbReference>
<evidence type="ECO:0000313" key="5">
    <source>
        <dbReference type="Proteomes" id="UP001140074"/>
    </source>
</evidence>
<reference evidence="4" key="1">
    <citation type="submission" date="2022-07" db="EMBL/GenBank/DDBJ databases">
        <title>Phylogenomic reconstructions and comparative analyses of Kickxellomycotina fungi.</title>
        <authorList>
            <person name="Reynolds N.K."/>
            <person name="Stajich J.E."/>
            <person name="Barry K."/>
            <person name="Grigoriev I.V."/>
            <person name="Crous P."/>
            <person name="Smith M.E."/>
        </authorList>
    </citation>
    <scope>NUCLEOTIDE SEQUENCE</scope>
    <source>
        <strain evidence="4">RSA 476</strain>
    </source>
</reference>
<proteinExistence type="predicted"/>